<comment type="caution">
    <text evidence="2">The sequence shown here is derived from an EMBL/GenBank/DDBJ whole genome shotgun (WGS) entry which is preliminary data.</text>
</comment>
<keyword evidence="3" id="KW-1185">Reference proteome</keyword>
<protein>
    <submittedName>
        <fullName evidence="2">Uncharacterized protein</fullName>
    </submittedName>
</protein>
<dbReference type="Proteomes" id="UP000799439">
    <property type="component" value="Unassembled WGS sequence"/>
</dbReference>
<evidence type="ECO:0000313" key="2">
    <source>
        <dbReference type="EMBL" id="KAF2152468.1"/>
    </source>
</evidence>
<evidence type="ECO:0000313" key="3">
    <source>
        <dbReference type="Proteomes" id="UP000799439"/>
    </source>
</evidence>
<gene>
    <name evidence="2" type="ORF">K461DRAFT_147384</name>
</gene>
<reference evidence="2" key="1">
    <citation type="journal article" date="2020" name="Stud. Mycol.">
        <title>101 Dothideomycetes genomes: a test case for predicting lifestyles and emergence of pathogens.</title>
        <authorList>
            <person name="Haridas S."/>
            <person name="Albert R."/>
            <person name="Binder M."/>
            <person name="Bloem J."/>
            <person name="Labutti K."/>
            <person name="Salamov A."/>
            <person name="Andreopoulos B."/>
            <person name="Baker S."/>
            <person name="Barry K."/>
            <person name="Bills G."/>
            <person name="Bluhm B."/>
            <person name="Cannon C."/>
            <person name="Castanera R."/>
            <person name="Culley D."/>
            <person name="Daum C."/>
            <person name="Ezra D."/>
            <person name="Gonzalez J."/>
            <person name="Henrissat B."/>
            <person name="Kuo A."/>
            <person name="Liang C."/>
            <person name="Lipzen A."/>
            <person name="Lutzoni F."/>
            <person name="Magnuson J."/>
            <person name="Mondo S."/>
            <person name="Nolan M."/>
            <person name="Ohm R."/>
            <person name="Pangilinan J."/>
            <person name="Park H.-J."/>
            <person name="Ramirez L."/>
            <person name="Alfaro M."/>
            <person name="Sun H."/>
            <person name="Tritt A."/>
            <person name="Yoshinaga Y."/>
            <person name="Zwiers L.-H."/>
            <person name="Turgeon B."/>
            <person name="Goodwin S."/>
            <person name="Spatafora J."/>
            <person name="Crous P."/>
            <person name="Grigoriev I."/>
        </authorList>
    </citation>
    <scope>NUCLEOTIDE SEQUENCE</scope>
    <source>
        <strain evidence="2">CBS 260.36</strain>
    </source>
</reference>
<feature type="region of interest" description="Disordered" evidence="1">
    <location>
        <begin position="40"/>
        <end position="76"/>
    </location>
</feature>
<feature type="compositionally biased region" description="Polar residues" evidence="1">
    <location>
        <begin position="40"/>
        <end position="55"/>
    </location>
</feature>
<evidence type="ECO:0000256" key="1">
    <source>
        <dbReference type="SAM" id="MobiDB-lite"/>
    </source>
</evidence>
<proteinExistence type="predicted"/>
<name>A0A9P4IYZ3_9PEZI</name>
<accession>A0A9P4IYZ3</accession>
<organism evidence="2 3">
    <name type="scientific">Myriangium duriaei CBS 260.36</name>
    <dbReference type="NCBI Taxonomy" id="1168546"/>
    <lineage>
        <taxon>Eukaryota</taxon>
        <taxon>Fungi</taxon>
        <taxon>Dikarya</taxon>
        <taxon>Ascomycota</taxon>
        <taxon>Pezizomycotina</taxon>
        <taxon>Dothideomycetes</taxon>
        <taxon>Dothideomycetidae</taxon>
        <taxon>Myriangiales</taxon>
        <taxon>Myriangiaceae</taxon>
        <taxon>Myriangium</taxon>
    </lineage>
</organism>
<sequence>MAVASGGRFLVVTASDSLAFTSWAGWHFGFIRRAVRQRPDMNSSRSFSPLSTQSVRDCGTPDRASSEALRPKSKSI</sequence>
<dbReference type="EMBL" id="ML996086">
    <property type="protein sequence ID" value="KAF2152468.1"/>
    <property type="molecule type" value="Genomic_DNA"/>
</dbReference>
<dbReference type="AlphaFoldDB" id="A0A9P4IYZ3"/>